<evidence type="ECO:0000259" key="1">
    <source>
        <dbReference type="PROSITE" id="PS51704"/>
    </source>
</evidence>
<accession>A0ABU9DKU9</accession>
<dbReference type="RefSeq" id="WP_341415956.1">
    <property type="nucleotide sequence ID" value="NZ_JBBPCC010000007.1"/>
</dbReference>
<reference evidence="2 3" key="1">
    <citation type="submission" date="2024-04" db="EMBL/GenBank/DDBJ databases">
        <title>draft genome sequnece of Paenibacillus filicis.</title>
        <authorList>
            <person name="Kim D.-U."/>
        </authorList>
    </citation>
    <scope>NUCLEOTIDE SEQUENCE [LARGE SCALE GENOMIC DNA]</scope>
    <source>
        <strain evidence="2 3">KACC14197</strain>
    </source>
</reference>
<dbReference type="Proteomes" id="UP001469365">
    <property type="component" value="Unassembled WGS sequence"/>
</dbReference>
<protein>
    <submittedName>
        <fullName evidence="2">Glycerophosphodiester phosphodiesterase family protein</fullName>
    </submittedName>
</protein>
<gene>
    <name evidence="2" type="ORF">WMW72_13260</name>
</gene>
<dbReference type="InterPro" id="IPR030395">
    <property type="entry name" value="GP_PDE_dom"/>
</dbReference>
<feature type="domain" description="GP-PDE" evidence="1">
    <location>
        <begin position="4"/>
        <end position="242"/>
    </location>
</feature>
<evidence type="ECO:0000313" key="2">
    <source>
        <dbReference type="EMBL" id="MEK8128866.1"/>
    </source>
</evidence>
<dbReference type="EMBL" id="JBBPCC010000007">
    <property type="protein sequence ID" value="MEK8128866.1"/>
    <property type="molecule type" value="Genomic_DNA"/>
</dbReference>
<name>A0ABU9DKU9_9BACL</name>
<dbReference type="PANTHER" id="PTHR46211">
    <property type="entry name" value="GLYCEROPHOSPHORYL DIESTER PHOSPHODIESTERASE"/>
    <property type="match status" value="1"/>
</dbReference>
<dbReference type="InterPro" id="IPR017946">
    <property type="entry name" value="PLC-like_Pdiesterase_TIM-brl"/>
</dbReference>
<organism evidence="2 3">
    <name type="scientific">Paenibacillus filicis</name>
    <dbReference type="NCBI Taxonomy" id="669464"/>
    <lineage>
        <taxon>Bacteria</taxon>
        <taxon>Bacillati</taxon>
        <taxon>Bacillota</taxon>
        <taxon>Bacilli</taxon>
        <taxon>Bacillales</taxon>
        <taxon>Paenibacillaceae</taxon>
        <taxon>Paenibacillus</taxon>
    </lineage>
</organism>
<dbReference type="Pfam" id="PF03009">
    <property type="entry name" value="GDPD"/>
    <property type="match status" value="1"/>
</dbReference>
<dbReference type="PANTHER" id="PTHR46211:SF1">
    <property type="entry name" value="GLYCEROPHOSPHODIESTER PHOSPHODIESTERASE, CYTOPLASMIC"/>
    <property type="match status" value="1"/>
</dbReference>
<dbReference type="Gene3D" id="3.20.20.190">
    <property type="entry name" value="Phosphatidylinositol (PI) phosphodiesterase"/>
    <property type="match status" value="1"/>
</dbReference>
<evidence type="ECO:0000313" key="3">
    <source>
        <dbReference type="Proteomes" id="UP001469365"/>
    </source>
</evidence>
<comment type="caution">
    <text evidence="2">The sequence shown here is derived from an EMBL/GenBank/DDBJ whole genome shotgun (WGS) entry which is preliminary data.</text>
</comment>
<sequence>MEQLTIWAHRGASAYAPENTMEAFKLAVEQHADGLDITIHRTKDGEIVVIHDDTIDRTSNGKGKVSNFTLAELKGFNFNAGFEDKYSQAEIPTLRQVLEFVKTHQLELNIEENVIFSDIDLAATSLEAAKLVEEYGLSEQVSFSSFNHHSMAQLKQSFPGIRTGILYLEGLYNGEAYAKTMGAAALHAFYVSVTPEMVKQAHSAGIHVHAWTVNEAASINSMIHAGVDVIITDCPDMCFELRSMDVEARHALDEQQFRAKYGENRSYSFMQSLYTKMADNQSQKG</sequence>
<proteinExistence type="predicted"/>
<dbReference type="PROSITE" id="PS51704">
    <property type="entry name" value="GP_PDE"/>
    <property type="match status" value="1"/>
</dbReference>
<dbReference type="SUPFAM" id="SSF51695">
    <property type="entry name" value="PLC-like phosphodiesterases"/>
    <property type="match status" value="1"/>
</dbReference>
<keyword evidence="3" id="KW-1185">Reference proteome</keyword>